<proteinExistence type="predicted"/>
<protein>
    <submittedName>
        <fullName evidence="1">Uncharacterized protein</fullName>
    </submittedName>
</protein>
<sequence>MKRSFIHACSCPFACRVPLHCASFEITIPVLLLGHHQLLPKRPTISFFQIPLLNRFVCCPHQIRFAITSSLHLSFLVRVPTSCSDPTQNSTCVRLRLVETPGPPSFPRLKGARLGSIEPLDDGRSSAERSFDAMHNSCLISTLMNDDDGGGGCANCRAITAARDGCASGWHVLSCARCNCATTREP</sequence>
<organism evidence="1 2">
    <name type="scientific">Melanomma pulvis-pyrius CBS 109.77</name>
    <dbReference type="NCBI Taxonomy" id="1314802"/>
    <lineage>
        <taxon>Eukaryota</taxon>
        <taxon>Fungi</taxon>
        <taxon>Dikarya</taxon>
        <taxon>Ascomycota</taxon>
        <taxon>Pezizomycotina</taxon>
        <taxon>Dothideomycetes</taxon>
        <taxon>Pleosporomycetidae</taxon>
        <taxon>Pleosporales</taxon>
        <taxon>Melanommataceae</taxon>
        <taxon>Melanomma</taxon>
    </lineage>
</organism>
<keyword evidence="2" id="KW-1185">Reference proteome</keyword>
<evidence type="ECO:0000313" key="2">
    <source>
        <dbReference type="Proteomes" id="UP000799757"/>
    </source>
</evidence>
<dbReference type="AlphaFoldDB" id="A0A6A6XKK6"/>
<gene>
    <name evidence="1" type="ORF">K505DRAFT_153935</name>
</gene>
<accession>A0A6A6XKK6</accession>
<dbReference type="EMBL" id="MU001818">
    <property type="protein sequence ID" value="KAF2796952.1"/>
    <property type="molecule type" value="Genomic_DNA"/>
</dbReference>
<reference evidence="1" key="1">
    <citation type="journal article" date="2020" name="Stud. Mycol.">
        <title>101 Dothideomycetes genomes: a test case for predicting lifestyles and emergence of pathogens.</title>
        <authorList>
            <person name="Haridas S."/>
            <person name="Albert R."/>
            <person name="Binder M."/>
            <person name="Bloem J."/>
            <person name="Labutti K."/>
            <person name="Salamov A."/>
            <person name="Andreopoulos B."/>
            <person name="Baker S."/>
            <person name="Barry K."/>
            <person name="Bills G."/>
            <person name="Bluhm B."/>
            <person name="Cannon C."/>
            <person name="Castanera R."/>
            <person name="Culley D."/>
            <person name="Daum C."/>
            <person name="Ezra D."/>
            <person name="Gonzalez J."/>
            <person name="Henrissat B."/>
            <person name="Kuo A."/>
            <person name="Liang C."/>
            <person name="Lipzen A."/>
            <person name="Lutzoni F."/>
            <person name="Magnuson J."/>
            <person name="Mondo S."/>
            <person name="Nolan M."/>
            <person name="Ohm R."/>
            <person name="Pangilinan J."/>
            <person name="Park H.-J."/>
            <person name="Ramirez L."/>
            <person name="Alfaro M."/>
            <person name="Sun H."/>
            <person name="Tritt A."/>
            <person name="Yoshinaga Y."/>
            <person name="Zwiers L.-H."/>
            <person name="Turgeon B."/>
            <person name="Goodwin S."/>
            <person name="Spatafora J."/>
            <person name="Crous P."/>
            <person name="Grigoriev I."/>
        </authorList>
    </citation>
    <scope>NUCLEOTIDE SEQUENCE</scope>
    <source>
        <strain evidence="1">CBS 109.77</strain>
    </source>
</reference>
<evidence type="ECO:0000313" key="1">
    <source>
        <dbReference type="EMBL" id="KAF2796952.1"/>
    </source>
</evidence>
<name>A0A6A6XKK6_9PLEO</name>
<dbReference type="Proteomes" id="UP000799757">
    <property type="component" value="Unassembled WGS sequence"/>
</dbReference>